<feature type="compositionally biased region" description="Acidic residues" evidence="1">
    <location>
        <begin position="643"/>
        <end position="652"/>
    </location>
</feature>
<protein>
    <submittedName>
        <fullName evidence="3">Uncharacterized protein</fullName>
    </submittedName>
</protein>
<feature type="region of interest" description="Disordered" evidence="1">
    <location>
        <begin position="710"/>
        <end position="747"/>
    </location>
</feature>
<dbReference type="AlphaFoldDB" id="A0A8H5EAC9"/>
<name>A0A8H5EAC9_9HYPO</name>
<dbReference type="Gene3D" id="2.60.120.200">
    <property type="match status" value="1"/>
</dbReference>
<dbReference type="PANTHER" id="PTHR35332:SF2">
    <property type="entry name" value="REGULATION OF ENOLASE PROTEIN 1"/>
    <property type="match status" value="1"/>
</dbReference>
<organism evidence="3 4">
    <name type="scientific">Fusarium anthophilum</name>
    <dbReference type="NCBI Taxonomy" id="48485"/>
    <lineage>
        <taxon>Eukaryota</taxon>
        <taxon>Fungi</taxon>
        <taxon>Dikarya</taxon>
        <taxon>Ascomycota</taxon>
        <taxon>Pezizomycotina</taxon>
        <taxon>Sordariomycetes</taxon>
        <taxon>Hypocreomycetidae</taxon>
        <taxon>Hypocreales</taxon>
        <taxon>Nectriaceae</taxon>
        <taxon>Fusarium</taxon>
        <taxon>Fusarium fujikuroi species complex</taxon>
    </lineage>
</organism>
<feature type="compositionally biased region" description="Basic and acidic residues" evidence="1">
    <location>
        <begin position="487"/>
        <end position="499"/>
    </location>
</feature>
<dbReference type="PANTHER" id="PTHR35332">
    <property type="entry name" value="REGULATION OF ENOLASE PROTEIN 1"/>
    <property type="match status" value="1"/>
</dbReference>
<sequence length="1207" mass="134685">MAGDWDASAISAVAALIVALFALLVAAAQALQQYLITGQLIRLCDSVVFGPLPGQGYRVWQFSQFRFRVLYSIPQINLEADLWPKESPHIKSYAIGSDMLPDLQPDSLIDYSASSSSVEIVSDYRVHVHRTGTAGRRSRMSSEAWSSSDRSRFTYWGSLRLWLRRKFNRKGSGISRASSDSWGPPTPPNYSYWTLLRVWLRRKFARVRLLLEKERPASISNDASVGEASWVSFCKAINSSCGGSVRYRSVTYDADRCPSDLVTAPMQVSMRDIAVMGLTAGMKITDCSFREKSISMQGAIGTITSSNHPILGPILHFTPRAITSPIPRLLAPWSDDDRGVVNPHWLSRTWDVCTVAKVYFGSLKRRTTRRLDDRWTSYQEPGQHYRDQGHKRAFNMAGIVPVDADQHKKRRKKKTKGKKPGKTGPVSVSRRPQDGNWFIIEPPVSAQAAATEANGNKEKVQEQGDTGKGNGQHAAPVPQSASVAELNSKEQDMHQELSRNDLTSQQAKPTGQGPVEEKTPVMHPIESANLPQHGAKGKGHSDDVEEIPIPEPLVKGKQIAEEPTLKEEGESQSRSISLEPDDLNVAAPQSSGEGFAAIFGRPVTRLLLTQTSHWDTLPEVNPQDTSHREPDKRQPRRRVTVEDVPESGDEVASESGNPLGPEIYDRGLAAKKRQEKRNKRSRKIQKDKAIVEESGTSDARSQFLLTYAGEGPASEATPKTKEDKAHAREAERRRRREEREIERDRRNKSRGNVVSLNRMDMYWFCQVDIYQGFWATPWRADAPIDTSLVGAVTVILEALLGFLEENVSLVYCNPRRFHTTRDWITHGGITYPAYASNARGGVIARGSYKGVRAPAFQYTVPALELLYSYEWQVSSYLHDQERYCEDLNIELMRIDAWLSYVGRTERITNGPTDLLKGAPALVQLLQADFEVDFMNIDLSAKEGGHQDIQGLADNVMDFLTDEELDEAEQLYILIAMLRAVKVLLYKSPETKAKMKFTLFSGVSNQPSLPENPQSEPFELVALPGPDIWRTPSCAGGRDDFNGPIYATPLLLTSFKSAKVTISSEFPGNYSQGGLILFMPENIPLSQTDSQLRLEESPRTWIKAGIENVDGEFFASVAAAKPYSDWSLVRLGESCATFEMEKVKGSLWIYVTGRDGRRTPVRKLTWVVDVAPEHDIWIGVAACMPKGDESQSGGMLKVQFRDFSVTTE</sequence>
<evidence type="ECO:0000256" key="1">
    <source>
        <dbReference type="SAM" id="MobiDB-lite"/>
    </source>
</evidence>
<evidence type="ECO:0000256" key="2">
    <source>
        <dbReference type="SAM" id="SignalP"/>
    </source>
</evidence>
<proteinExistence type="predicted"/>
<feature type="compositionally biased region" description="Basic residues" evidence="1">
    <location>
        <begin position="407"/>
        <end position="421"/>
    </location>
</feature>
<gene>
    <name evidence="3" type="ORF">FANTH_2013</name>
</gene>
<feature type="compositionally biased region" description="Basic and acidic residues" evidence="1">
    <location>
        <begin position="558"/>
        <end position="571"/>
    </location>
</feature>
<feature type="compositionally biased region" description="Basic residues" evidence="1">
    <location>
        <begin position="669"/>
        <end position="683"/>
    </location>
</feature>
<evidence type="ECO:0000313" key="3">
    <source>
        <dbReference type="EMBL" id="KAF5253040.1"/>
    </source>
</evidence>
<feature type="region of interest" description="Disordered" evidence="1">
    <location>
        <begin position="399"/>
        <end position="589"/>
    </location>
</feature>
<dbReference type="EMBL" id="JABEVY010000048">
    <property type="protein sequence ID" value="KAF5253040.1"/>
    <property type="molecule type" value="Genomic_DNA"/>
</dbReference>
<feature type="region of interest" description="Disordered" evidence="1">
    <location>
        <begin position="614"/>
        <end position="695"/>
    </location>
</feature>
<keyword evidence="4" id="KW-1185">Reference proteome</keyword>
<reference evidence="3 4" key="1">
    <citation type="journal article" date="2020" name="BMC Genomics">
        <title>Correction to: Identification and distribution of gene clusters required for synthesis of sphingolipid metabolism inhibitors in diverse species of the filamentous fungus Fusarium.</title>
        <authorList>
            <person name="Kim H.S."/>
            <person name="Lohmar J.M."/>
            <person name="Busman M."/>
            <person name="Brown D.W."/>
            <person name="Naumann T.A."/>
            <person name="Divon H.H."/>
            <person name="Lysoe E."/>
            <person name="Uhlig S."/>
            <person name="Proctor R.H."/>
        </authorList>
    </citation>
    <scope>NUCLEOTIDE SEQUENCE [LARGE SCALE GENOMIC DNA]</scope>
    <source>
        <strain evidence="3 4">NRRL 25214</strain>
    </source>
</reference>
<dbReference type="InterPro" id="IPR009784">
    <property type="entry name" value="DUF1349"/>
</dbReference>
<dbReference type="Pfam" id="PF07081">
    <property type="entry name" value="DUF1349"/>
    <property type="match status" value="1"/>
</dbReference>
<feature type="compositionally biased region" description="Polar residues" evidence="1">
    <location>
        <begin position="500"/>
        <end position="509"/>
    </location>
</feature>
<keyword evidence="2" id="KW-0732">Signal</keyword>
<feature type="chain" id="PRO_5034674442" evidence="2">
    <location>
        <begin position="31"/>
        <end position="1207"/>
    </location>
</feature>
<comment type="caution">
    <text evidence="3">The sequence shown here is derived from an EMBL/GenBank/DDBJ whole genome shotgun (WGS) entry which is preliminary data.</text>
</comment>
<accession>A0A8H5EAC9</accession>
<dbReference type="Proteomes" id="UP000573603">
    <property type="component" value="Unassembled WGS sequence"/>
</dbReference>
<feature type="signal peptide" evidence="2">
    <location>
        <begin position="1"/>
        <end position="30"/>
    </location>
</feature>
<feature type="compositionally biased region" description="Basic and acidic residues" evidence="1">
    <location>
        <begin position="718"/>
        <end position="745"/>
    </location>
</feature>
<evidence type="ECO:0000313" key="4">
    <source>
        <dbReference type="Proteomes" id="UP000573603"/>
    </source>
</evidence>